<dbReference type="InterPro" id="IPR037171">
    <property type="entry name" value="NagB/RpiA_transferase-like"/>
</dbReference>
<reference evidence="2 3" key="1">
    <citation type="submission" date="2020-10" db="EMBL/GenBank/DDBJ databases">
        <title>Ca. Dormibacterota MAGs.</title>
        <authorList>
            <person name="Montgomery K."/>
        </authorList>
    </citation>
    <scope>NUCLEOTIDE SEQUENCE [LARGE SCALE GENOMIC DNA]</scope>
    <source>
        <strain evidence="2">SC8811_S16_3</strain>
    </source>
</reference>
<gene>
    <name evidence="2" type="ORF">JF888_14180</name>
</gene>
<dbReference type="PANTHER" id="PTHR43293:SF3">
    <property type="entry name" value="CHOLESTEROL RING-CLEAVING HYDROLASE IPDB SUBUNIT"/>
    <property type="match status" value="1"/>
</dbReference>
<dbReference type="Pfam" id="PF01144">
    <property type="entry name" value="CoA_trans"/>
    <property type="match status" value="1"/>
</dbReference>
<dbReference type="SUPFAM" id="SSF100950">
    <property type="entry name" value="NagB/RpiA/CoA transferase-like"/>
    <property type="match status" value="1"/>
</dbReference>
<protein>
    <submittedName>
        <fullName evidence="2">CoA-transferase</fullName>
    </submittedName>
</protein>
<evidence type="ECO:0000313" key="2">
    <source>
        <dbReference type="EMBL" id="MBJ7604312.1"/>
    </source>
</evidence>
<proteinExistence type="inferred from homology"/>
<dbReference type="PANTHER" id="PTHR43293">
    <property type="entry name" value="ACETATE COA-TRANSFERASE YDIF"/>
    <property type="match status" value="1"/>
</dbReference>
<dbReference type="GO" id="GO:0008410">
    <property type="term" value="F:CoA-transferase activity"/>
    <property type="evidence" value="ECO:0007669"/>
    <property type="project" value="InterPro"/>
</dbReference>
<dbReference type="InterPro" id="IPR004165">
    <property type="entry name" value="CoA_trans_fam_I"/>
</dbReference>
<evidence type="ECO:0000256" key="1">
    <source>
        <dbReference type="ARBA" id="ARBA00007047"/>
    </source>
</evidence>
<dbReference type="Proteomes" id="UP000620075">
    <property type="component" value="Unassembled WGS sequence"/>
</dbReference>
<evidence type="ECO:0000313" key="3">
    <source>
        <dbReference type="Proteomes" id="UP000620075"/>
    </source>
</evidence>
<dbReference type="AlphaFoldDB" id="A0A934NI19"/>
<accession>A0A934NI19</accession>
<dbReference type="RefSeq" id="WP_338181744.1">
    <property type="nucleotide sequence ID" value="NZ_JAEKNQ010000057.1"/>
</dbReference>
<comment type="similarity">
    <text evidence="1">Belongs to the 3-oxoacid CoA-transferase subunit B family.</text>
</comment>
<name>A0A934NI19_9BACT</name>
<dbReference type="Gene3D" id="3.40.1080.10">
    <property type="entry name" value="Glutaconate Coenzyme A-transferase"/>
    <property type="match status" value="1"/>
</dbReference>
<dbReference type="EMBL" id="JAEKNQ010000057">
    <property type="protein sequence ID" value="MBJ7604312.1"/>
    <property type="molecule type" value="Genomic_DNA"/>
</dbReference>
<dbReference type="SMART" id="SM00882">
    <property type="entry name" value="CoA_trans"/>
    <property type="match status" value="1"/>
</dbReference>
<sequence>MSERFTAQELMVAAAAREIRDGDLVFVGMRLPVLAYGVARNTHAPNARALFELGLLRDRPADAFLGTMGDPPNVAGSLWATGTSSTMALMAQGDVNLGFIGGAEVDRFGNLNTSYIGSPARPQLKLPGSGGGADIAILSQRWVTLMSHEPRRLVERVSYVTSPGHGDGSPGWRRRHGLLGGGPAAIVTTLAVLRFPPQGGEAYLGSVHPGVEVAQVQAATGWRLEVSEECAATPEPSREELAQIRRLDPGGFWTRRSR</sequence>
<comment type="caution">
    <text evidence="2">The sequence shown here is derived from an EMBL/GenBank/DDBJ whole genome shotgun (WGS) entry which is preliminary data.</text>
</comment>
<organism evidence="2 3">
    <name type="scientific">Candidatus Dormiibacter inghamiae</name>
    <dbReference type="NCBI Taxonomy" id="3127013"/>
    <lineage>
        <taxon>Bacteria</taxon>
        <taxon>Bacillati</taxon>
        <taxon>Candidatus Dormiibacterota</taxon>
        <taxon>Candidatus Dormibacteria</taxon>
        <taxon>Candidatus Dormibacterales</taxon>
        <taxon>Candidatus Dormibacteraceae</taxon>
        <taxon>Candidatus Dormiibacter</taxon>
    </lineage>
</organism>